<evidence type="ECO:0000256" key="1">
    <source>
        <dbReference type="ARBA" id="ARBA00023157"/>
    </source>
</evidence>
<dbReference type="InterPro" id="IPR058698">
    <property type="entry name" value="CUB_metazoa"/>
</dbReference>
<dbReference type="OMA" id="CLQYFPQ"/>
<dbReference type="AlphaFoldDB" id="T1GLF2"/>
<dbReference type="Gene3D" id="2.60.120.290">
    <property type="entry name" value="Spermadhesin, CUB domain"/>
    <property type="match status" value="1"/>
</dbReference>
<keyword evidence="3" id="KW-0732">Signal</keyword>
<comment type="caution">
    <text evidence="2">Lacks conserved residue(s) required for the propagation of feature annotation.</text>
</comment>
<reference evidence="5" key="2">
    <citation type="submission" date="2015-06" db="UniProtKB">
        <authorList>
            <consortium name="EnsemblMetazoa"/>
        </authorList>
    </citation>
    <scope>IDENTIFICATION</scope>
</reference>
<feature type="chain" id="PRO_5004577493" description="CUB domain-containing protein" evidence="3">
    <location>
        <begin position="20"/>
        <end position="298"/>
    </location>
</feature>
<evidence type="ECO:0000259" key="4">
    <source>
        <dbReference type="PROSITE" id="PS01180"/>
    </source>
</evidence>
<sequence length="298" mass="32860">MSKTTLILVALACVGYANAGIFGGSKIECGSSTDKKSFTLINPSIPPNSCNYKVEAYSSYVCQLRIEFDMQLAQPTLPSAQNGLEYPECVDDYLEVGGYKFCGRELTAHRAGGSQLPTIVWDIRVEQLECPKGSPVRAFPIAQRASFTDGWWIAPVGCLQYFPDSTGTVTSFNYDNGLGTYQGNFDYAICFKRETSTEGIELDFDSFELGYRSDINEELGEACRPAQRNSGFNEDRLSIPDAEVEEDNINGNLFCGSSLSGKTVTSRAPGPLVLRFHSDKIYRADIPERGFTFSYNTL</sequence>
<evidence type="ECO:0000256" key="2">
    <source>
        <dbReference type="PROSITE-ProRule" id="PRU00059"/>
    </source>
</evidence>
<dbReference type="STRING" id="36166.T1GLF2"/>
<feature type="signal peptide" evidence="3">
    <location>
        <begin position="1"/>
        <end position="19"/>
    </location>
</feature>
<dbReference type="InterPro" id="IPR035914">
    <property type="entry name" value="Sperma_CUB_dom_sf"/>
</dbReference>
<dbReference type="HOGENOM" id="CLU_022631_0_0_1"/>
<organism evidence="5 6">
    <name type="scientific">Megaselia scalaris</name>
    <name type="common">Humpbacked fly</name>
    <name type="synonym">Phora scalaris</name>
    <dbReference type="NCBI Taxonomy" id="36166"/>
    <lineage>
        <taxon>Eukaryota</taxon>
        <taxon>Metazoa</taxon>
        <taxon>Ecdysozoa</taxon>
        <taxon>Arthropoda</taxon>
        <taxon>Hexapoda</taxon>
        <taxon>Insecta</taxon>
        <taxon>Pterygota</taxon>
        <taxon>Neoptera</taxon>
        <taxon>Endopterygota</taxon>
        <taxon>Diptera</taxon>
        <taxon>Brachycera</taxon>
        <taxon>Muscomorpha</taxon>
        <taxon>Platypezoidea</taxon>
        <taxon>Phoridae</taxon>
        <taxon>Megaseliini</taxon>
        <taxon>Megaselia</taxon>
    </lineage>
</organism>
<reference evidence="6" key="1">
    <citation type="submission" date="2013-02" db="EMBL/GenBank/DDBJ databases">
        <authorList>
            <person name="Hughes D."/>
        </authorList>
    </citation>
    <scope>NUCLEOTIDE SEQUENCE</scope>
    <source>
        <strain>Durham</strain>
        <strain evidence="6">NC isolate 2 -- Noor lab</strain>
    </source>
</reference>
<evidence type="ECO:0000256" key="3">
    <source>
        <dbReference type="SAM" id="SignalP"/>
    </source>
</evidence>
<proteinExistence type="predicted"/>
<dbReference type="PANTHER" id="PTHR33236:SF12">
    <property type="entry name" value="CUB DOMAIN-CONTAINING PROTEIN-RELATED"/>
    <property type="match status" value="1"/>
</dbReference>
<dbReference type="PANTHER" id="PTHR33236">
    <property type="entry name" value="INTRAFLAGELLAR TRANSPORT PROTEIN 122 FAMILY PROTEIN-RELATED"/>
    <property type="match status" value="1"/>
</dbReference>
<evidence type="ECO:0000313" key="6">
    <source>
        <dbReference type="Proteomes" id="UP000015102"/>
    </source>
</evidence>
<dbReference type="Pfam" id="PF26080">
    <property type="entry name" value="CUB_animal"/>
    <property type="match status" value="1"/>
</dbReference>
<accession>T1GLF2</accession>
<dbReference type="EnsemblMetazoa" id="MESCA004353-RA">
    <property type="protein sequence ID" value="MESCA004353-PA"/>
    <property type="gene ID" value="MESCA004353"/>
</dbReference>
<dbReference type="Proteomes" id="UP000015102">
    <property type="component" value="Unassembled WGS sequence"/>
</dbReference>
<feature type="domain" description="CUB" evidence="4">
    <location>
        <begin position="158"/>
        <end position="298"/>
    </location>
</feature>
<dbReference type="InterPro" id="IPR000859">
    <property type="entry name" value="CUB_dom"/>
</dbReference>
<keyword evidence="6" id="KW-1185">Reference proteome</keyword>
<evidence type="ECO:0000313" key="5">
    <source>
        <dbReference type="EnsemblMetazoa" id="MESCA004353-PA"/>
    </source>
</evidence>
<dbReference type="EMBL" id="CAQQ02035503">
    <property type="status" value="NOT_ANNOTATED_CDS"/>
    <property type="molecule type" value="Genomic_DNA"/>
</dbReference>
<feature type="domain" description="CUB" evidence="4">
    <location>
        <begin position="29"/>
        <end position="104"/>
    </location>
</feature>
<keyword evidence="1" id="KW-1015">Disulfide bond</keyword>
<name>T1GLF2_MEGSC</name>
<protein>
    <recommendedName>
        <fullName evidence="4">CUB domain-containing protein</fullName>
    </recommendedName>
</protein>
<dbReference type="PROSITE" id="PS01180">
    <property type="entry name" value="CUB"/>
    <property type="match status" value="2"/>
</dbReference>